<dbReference type="AlphaFoldDB" id="A0A7J5Y6V0"/>
<keyword evidence="3" id="KW-1185">Reference proteome</keyword>
<proteinExistence type="predicted"/>
<feature type="region of interest" description="Disordered" evidence="1">
    <location>
        <begin position="22"/>
        <end position="105"/>
    </location>
</feature>
<organism evidence="2 3">
    <name type="scientific">Dissostichus mawsoni</name>
    <name type="common">Antarctic cod</name>
    <dbReference type="NCBI Taxonomy" id="36200"/>
    <lineage>
        <taxon>Eukaryota</taxon>
        <taxon>Metazoa</taxon>
        <taxon>Chordata</taxon>
        <taxon>Craniata</taxon>
        <taxon>Vertebrata</taxon>
        <taxon>Euteleostomi</taxon>
        <taxon>Actinopterygii</taxon>
        <taxon>Neopterygii</taxon>
        <taxon>Teleostei</taxon>
        <taxon>Neoteleostei</taxon>
        <taxon>Acanthomorphata</taxon>
        <taxon>Eupercaria</taxon>
        <taxon>Perciformes</taxon>
        <taxon>Notothenioidei</taxon>
        <taxon>Nototheniidae</taxon>
        <taxon>Dissostichus</taxon>
    </lineage>
</organism>
<evidence type="ECO:0000313" key="2">
    <source>
        <dbReference type="EMBL" id="KAF3844429.1"/>
    </source>
</evidence>
<gene>
    <name evidence="2" type="ORF">F7725_007592</name>
</gene>
<reference evidence="2 3" key="1">
    <citation type="submission" date="2020-03" db="EMBL/GenBank/DDBJ databases">
        <title>Dissostichus mawsoni Genome sequencing and assembly.</title>
        <authorList>
            <person name="Park H."/>
        </authorList>
    </citation>
    <scope>NUCLEOTIDE SEQUENCE [LARGE SCALE GENOMIC DNA]</scope>
    <source>
        <strain evidence="2">DM0001</strain>
        <tissue evidence="2">Muscle</tissue>
    </source>
</reference>
<evidence type="ECO:0000313" key="3">
    <source>
        <dbReference type="Proteomes" id="UP000518266"/>
    </source>
</evidence>
<accession>A0A7J5Y6V0</accession>
<comment type="caution">
    <text evidence="2">The sequence shown here is derived from an EMBL/GenBank/DDBJ whole genome shotgun (WGS) entry which is preliminary data.</text>
</comment>
<dbReference type="EMBL" id="JAAKFY010000015">
    <property type="protein sequence ID" value="KAF3844429.1"/>
    <property type="molecule type" value="Genomic_DNA"/>
</dbReference>
<protein>
    <submittedName>
        <fullName evidence="2">Uncharacterized protein</fullName>
    </submittedName>
</protein>
<name>A0A7J5Y6V0_DISMA</name>
<sequence>MVSCGAVDVGWRSDAALQADSSAIRGGGRGEAEQRRLNAAPSNSTLSTATQQHAAPPTAPPLTPEGRRFSGGTCRRCPSLSDSPPDTQAAPRAAHPDPPAGPGTI</sequence>
<feature type="compositionally biased region" description="Pro residues" evidence="1">
    <location>
        <begin position="96"/>
        <end position="105"/>
    </location>
</feature>
<dbReference type="Proteomes" id="UP000518266">
    <property type="component" value="Unassembled WGS sequence"/>
</dbReference>
<evidence type="ECO:0000256" key="1">
    <source>
        <dbReference type="SAM" id="MobiDB-lite"/>
    </source>
</evidence>